<dbReference type="InterPro" id="IPR045016">
    <property type="entry name" value="NhaD-like"/>
</dbReference>
<sequence>MLQGGDARPQAVEEVIAVGFGRGRHGLEVGPRGLLDEAVSDVDVGGRPTRPNPFKVIDAWFAYAPVKNNPEDAAKEKGSYDIVFKAMGRAINKTVTNVELIKDLSPPGTCDPLCSVDETSSEAFEANYQPKPDLIKALAILAAAGTRTLAINHSWVAANQDLAMALLFGIGYAGIIFEESLALNKSGVGLLMAVALWELLSYEGGRSEDIGKQKAKVAELSKFGRLAKMQSSSWWIRFFIQSNLEGNESAIKKFEQAAAKKSYVFVCQVLHRKPLL</sequence>
<dbReference type="Proteomes" id="UP000653305">
    <property type="component" value="Unassembled WGS sequence"/>
</dbReference>
<dbReference type="InterPro" id="IPR036882">
    <property type="entry name" value="Alba-like_dom_sf"/>
</dbReference>
<keyword evidence="2" id="KW-1185">Reference proteome</keyword>
<gene>
    <name evidence="1" type="ORF">PHJA_002911300</name>
</gene>
<evidence type="ECO:0000313" key="2">
    <source>
        <dbReference type="Proteomes" id="UP000653305"/>
    </source>
</evidence>
<dbReference type="PANTHER" id="PTHR43269">
    <property type="entry name" value="SODIUM/PROTON ANTIPORTER 1-RELATED"/>
    <property type="match status" value="1"/>
</dbReference>
<dbReference type="GO" id="GO:0015297">
    <property type="term" value="F:antiporter activity"/>
    <property type="evidence" value="ECO:0007669"/>
    <property type="project" value="InterPro"/>
</dbReference>
<comment type="caution">
    <text evidence="1">The sequence shown here is derived from an EMBL/GenBank/DDBJ whole genome shotgun (WGS) entry which is preliminary data.</text>
</comment>
<dbReference type="PANTHER" id="PTHR43269:SF2">
    <property type="entry name" value="SODIUM_PROTON ANTIPORTER 1-RELATED"/>
    <property type="match status" value="1"/>
</dbReference>
<dbReference type="Gene3D" id="3.30.110.20">
    <property type="entry name" value="Alba-like domain"/>
    <property type="match status" value="1"/>
</dbReference>
<reference evidence="1" key="1">
    <citation type="submission" date="2020-07" db="EMBL/GenBank/DDBJ databases">
        <title>Ethylene signaling mediates host invasion by parasitic plants.</title>
        <authorList>
            <person name="Yoshida S."/>
        </authorList>
    </citation>
    <scope>NUCLEOTIDE SEQUENCE</scope>
    <source>
        <strain evidence="1">Okayama</strain>
    </source>
</reference>
<evidence type="ECO:0000313" key="1">
    <source>
        <dbReference type="EMBL" id="GFQ07672.1"/>
    </source>
</evidence>
<dbReference type="OrthoDB" id="2865258at2759"/>
<dbReference type="EMBL" id="BMAC01001664">
    <property type="protein sequence ID" value="GFQ07672.1"/>
    <property type="molecule type" value="Genomic_DNA"/>
</dbReference>
<dbReference type="GO" id="GO:0006814">
    <property type="term" value="P:sodium ion transport"/>
    <property type="evidence" value="ECO:0007669"/>
    <property type="project" value="InterPro"/>
</dbReference>
<dbReference type="AlphaFoldDB" id="A0A830DPR9"/>
<protein>
    <submittedName>
        <fullName evidence="1">Uncharacterized protein at3g49720</fullName>
    </submittedName>
</protein>
<dbReference type="SUPFAM" id="SSF82704">
    <property type="entry name" value="AlbA-like"/>
    <property type="match status" value="1"/>
</dbReference>
<proteinExistence type="predicted"/>
<organism evidence="1 2">
    <name type="scientific">Phtheirospermum japonicum</name>
    <dbReference type="NCBI Taxonomy" id="374723"/>
    <lineage>
        <taxon>Eukaryota</taxon>
        <taxon>Viridiplantae</taxon>
        <taxon>Streptophyta</taxon>
        <taxon>Embryophyta</taxon>
        <taxon>Tracheophyta</taxon>
        <taxon>Spermatophyta</taxon>
        <taxon>Magnoliopsida</taxon>
        <taxon>eudicotyledons</taxon>
        <taxon>Gunneridae</taxon>
        <taxon>Pentapetalae</taxon>
        <taxon>asterids</taxon>
        <taxon>lamiids</taxon>
        <taxon>Lamiales</taxon>
        <taxon>Orobanchaceae</taxon>
        <taxon>Orobanchaceae incertae sedis</taxon>
        <taxon>Phtheirospermum</taxon>
    </lineage>
</organism>
<accession>A0A830DPR9</accession>
<dbReference type="GO" id="GO:0003676">
    <property type="term" value="F:nucleic acid binding"/>
    <property type="evidence" value="ECO:0007669"/>
    <property type="project" value="InterPro"/>
</dbReference>
<name>A0A830DPR9_9LAMI</name>